<proteinExistence type="predicted"/>
<sequence length="82" mass="9198">MAQQITVSLKDQTVAAIKALSPDLESFVVEVVEQELARRAQVAALRDIAGMWRDREDIPADTPDAVVDFVRRMRADEEHPPL</sequence>
<dbReference type="AlphaFoldDB" id="A0A7Y0Q686"/>
<dbReference type="RefSeq" id="WP_169103269.1">
    <property type="nucleotide sequence ID" value="NZ_JABBVZ010000217.1"/>
</dbReference>
<reference evidence="1 2" key="1">
    <citation type="submission" date="2020-04" db="EMBL/GenBank/DDBJ databases">
        <authorList>
            <person name="Zhang R."/>
            <person name="Schippers A."/>
        </authorList>
    </citation>
    <scope>NUCLEOTIDE SEQUENCE [LARGE SCALE GENOMIC DNA]</scope>
    <source>
        <strain evidence="1 2">DSM 109850</strain>
    </source>
</reference>
<accession>A0A7Y0Q686</accession>
<evidence type="ECO:0008006" key="3">
    <source>
        <dbReference type="Google" id="ProtNLM"/>
    </source>
</evidence>
<dbReference type="Proteomes" id="UP000533476">
    <property type="component" value="Unassembled WGS sequence"/>
</dbReference>
<protein>
    <recommendedName>
        <fullName evidence="3">CopG family transcriptional regulator</fullName>
    </recommendedName>
</protein>
<evidence type="ECO:0000313" key="2">
    <source>
        <dbReference type="Proteomes" id="UP000533476"/>
    </source>
</evidence>
<evidence type="ECO:0000313" key="1">
    <source>
        <dbReference type="EMBL" id="NMP25069.1"/>
    </source>
</evidence>
<comment type="caution">
    <text evidence="1">The sequence shown here is derived from an EMBL/GenBank/DDBJ whole genome shotgun (WGS) entry which is preliminary data.</text>
</comment>
<keyword evidence="2" id="KW-1185">Reference proteome</keyword>
<name>A0A7Y0Q686_9FIRM</name>
<organism evidence="1 2">
    <name type="scientific">Sulfobacillus harzensis</name>
    <dbReference type="NCBI Taxonomy" id="2729629"/>
    <lineage>
        <taxon>Bacteria</taxon>
        <taxon>Bacillati</taxon>
        <taxon>Bacillota</taxon>
        <taxon>Clostridia</taxon>
        <taxon>Eubacteriales</taxon>
        <taxon>Clostridiales Family XVII. Incertae Sedis</taxon>
        <taxon>Sulfobacillus</taxon>
    </lineage>
</organism>
<dbReference type="EMBL" id="JABBVZ010000217">
    <property type="protein sequence ID" value="NMP25069.1"/>
    <property type="molecule type" value="Genomic_DNA"/>
</dbReference>
<gene>
    <name evidence="1" type="ORF">HIJ39_22465</name>
</gene>